<keyword evidence="3" id="KW-1185">Reference proteome</keyword>
<keyword evidence="1" id="KW-1133">Transmembrane helix</keyword>
<evidence type="ECO:0008006" key="4">
    <source>
        <dbReference type="Google" id="ProtNLM"/>
    </source>
</evidence>
<organism evidence="2 3">
    <name type="scientific">Vibrio porteresiae DSM 19223</name>
    <dbReference type="NCBI Taxonomy" id="1123496"/>
    <lineage>
        <taxon>Bacteria</taxon>
        <taxon>Pseudomonadati</taxon>
        <taxon>Pseudomonadota</taxon>
        <taxon>Gammaproteobacteria</taxon>
        <taxon>Vibrionales</taxon>
        <taxon>Vibrionaceae</taxon>
        <taxon>Vibrio</taxon>
    </lineage>
</organism>
<keyword evidence="1" id="KW-0812">Transmembrane</keyword>
<evidence type="ECO:0000313" key="3">
    <source>
        <dbReference type="Proteomes" id="UP001304071"/>
    </source>
</evidence>
<dbReference type="RefSeq" id="WP_261892437.1">
    <property type="nucleotide sequence ID" value="NZ_AP024895.1"/>
</dbReference>
<proteinExistence type="predicted"/>
<sequence length="52" mass="5619">MMRMRTGDGKFYAWGLGLGTLVGWGMGNMALGLIFGTLIGIGIDQIKAMKIR</sequence>
<evidence type="ECO:0000313" key="2">
    <source>
        <dbReference type="EMBL" id="WPC72746.1"/>
    </source>
</evidence>
<gene>
    <name evidence="2" type="ORF">R8Z52_11465</name>
</gene>
<name>A0ABZ0Q8J3_9VIBR</name>
<feature type="transmembrane region" description="Helical" evidence="1">
    <location>
        <begin position="12"/>
        <end position="43"/>
    </location>
</feature>
<reference evidence="2 3" key="1">
    <citation type="submission" date="2023-11" db="EMBL/GenBank/DDBJ databases">
        <title>Plant-associative lifestyle of Vibrio porteresiae and its evolutionary dynamics.</title>
        <authorList>
            <person name="Rameshkumar N."/>
            <person name="Kirti K."/>
        </authorList>
    </citation>
    <scope>NUCLEOTIDE SEQUENCE [LARGE SCALE GENOMIC DNA]</scope>
    <source>
        <strain evidence="2 3">MSSRF30</strain>
    </source>
</reference>
<protein>
    <recommendedName>
        <fullName evidence="4">Glycine zipper family protein</fullName>
    </recommendedName>
</protein>
<dbReference type="EMBL" id="CP138203">
    <property type="protein sequence ID" value="WPC72746.1"/>
    <property type="molecule type" value="Genomic_DNA"/>
</dbReference>
<accession>A0ABZ0Q8J3</accession>
<keyword evidence="1" id="KW-0472">Membrane</keyword>
<dbReference type="Proteomes" id="UP001304071">
    <property type="component" value="Chromosome 1"/>
</dbReference>
<evidence type="ECO:0000256" key="1">
    <source>
        <dbReference type="SAM" id="Phobius"/>
    </source>
</evidence>